<dbReference type="Proteomes" id="UP001500542">
    <property type="component" value="Unassembled WGS sequence"/>
</dbReference>
<keyword evidence="3" id="KW-1185">Reference proteome</keyword>
<name>A0ABP4ABV0_9ACTN</name>
<feature type="region of interest" description="Disordered" evidence="1">
    <location>
        <begin position="234"/>
        <end position="259"/>
    </location>
</feature>
<comment type="caution">
    <text evidence="2">The sequence shown here is derived from an EMBL/GenBank/DDBJ whole genome shotgun (WGS) entry which is preliminary data.</text>
</comment>
<dbReference type="InterPro" id="IPR036249">
    <property type="entry name" value="Thioredoxin-like_sf"/>
</dbReference>
<dbReference type="SUPFAM" id="SSF52833">
    <property type="entry name" value="Thioredoxin-like"/>
    <property type="match status" value="1"/>
</dbReference>
<dbReference type="RefSeq" id="WP_343966731.1">
    <property type="nucleotide sequence ID" value="NZ_BAAAHK010000004.1"/>
</dbReference>
<dbReference type="InterPro" id="IPR010296">
    <property type="entry name" value="DUF899_thioredox"/>
</dbReference>
<organism evidence="2 3">
    <name type="scientific">Kribbella koreensis</name>
    <dbReference type="NCBI Taxonomy" id="57909"/>
    <lineage>
        <taxon>Bacteria</taxon>
        <taxon>Bacillati</taxon>
        <taxon>Actinomycetota</taxon>
        <taxon>Actinomycetes</taxon>
        <taxon>Propionibacteriales</taxon>
        <taxon>Kribbellaceae</taxon>
        <taxon>Kribbella</taxon>
    </lineage>
</organism>
<reference evidence="3" key="1">
    <citation type="journal article" date="2019" name="Int. J. Syst. Evol. Microbiol.">
        <title>The Global Catalogue of Microorganisms (GCM) 10K type strain sequencing project: providing services to taxonomists for standard genome sequencing and annotation.</title>
        <authorList>
            <consortium name="The Broad Institute Genomics Platform"/>
            <consortium name="The Broad Institute Genome Sequencing Center for Infectious Disease"/>
            <person name="Wu L."/>
            <person name="Ma J."/>
        </authorList>
    </citation>
    <scope>NUCLEOTIDE SEQUENCE [LARGE SCALE GENOMIC DNA]</scope>
    <source>
        <strain evidence="3">JCM 10977</strain>
    </source>
</reference>
<proteinExistence type="predicted"/>
<protein>
    <submittedName>
        <fullName evidence="2">Thioredoxin family protein</fullName>
    </submittedName>
</protein>
<dbReference type="Pfam" id="PF05988">
    <property type="entry name" value="DUF899"/>
    <property type="match status" value="1"/>
</dbReference>
<evidence type="ECO:0000313" key="3">
    <source>
        <dbReference type="Proteomes" id="UP001500542"/>
    </source>
</evidence>
<dbReference type="EMBL" id="BAAAHK010000004">
    <property type="protein sequence ID" value="GAA0932664.1"/>
    <property type="molecule type" value="Genomic_DNA"/>
</dbReference>
<gene>
    <name evidence="2" type="ORF">GCM10009554_17300</name>
</gene>
<evidence type="ECO:0000256" key="1">
    <source>
        <dbReference type="SAM" id="MobiDB-lite"/>
    </source>
</evidence>
<accession>A0ABP4ABV0</accession>
<sequence length="259" mass="29607">MGNLPPVVGQDEWFAARRALLEKEKAVTRARDEVNAERRRLPMVRVEKDYRFQGAEGEVGLADLFDGRPQLVMHHFMYAPDWEDACPSCSSAADGIGRLRQLYVRSTSLVAVSRAPYEKLAAFRERMGWTFPWYSSYGSDFNYDFHATLDDRVAPVVLHYRTQDEVADVGTPWTNGPWTTDMNGEEMPGISAFLRVGDEVFHTYSTFGRGIEEFHNMYRYLDLTVLGRQEEWEEPKGRATPLGLQVGGPNLRLPDQYDV</sequence>
<evidence type="ECO:0000313" key="2">
    <source>
        <dbReference type="EMBL" id="GAA0932664.1"/>
    </source>
</evidence>